<evidence type="ECO:0000313" key="1">
    <source>
        <dbReference type="EMBL" id="KAK4828786.1"/>
    </source>
</evidence>
<dbReference type="EMBL" id="JAUNZN010000001">
    <property type="protein sequence ID" value="KAK4828786.1"/>
    <property type="molecule type" value="Genomic_DNA"/>
</dbReference>
<keyword evidence="2" id="KW-1185">Reference proteome</keyword>
<accession>A0AAN7PUU7</accession>
<dbReference type="PANTHER" id="PTHR33332">
    <property type="entry name" value="REVERSE TRANSCRIPTASE DOMAIN-CONTAINING PROTEIN"/>
    <property type="match status" value="1"/>
</dbReference>
<sequence>MLFNIFINELDDETECTLSKLADNTKLGGVVDTPDRNLDRLEKLTNRNLMKVNECKCKVLPLGRNNHVHHDRLRAYQLESSLAEVDLGVLVDSKSNISQPCSKEGTELSQTNLSDRCSTLGMVLSKAFITCLDDVIDCTHNKSAYNIKLSGAVDMLQSKVAIQRSLNRLEKLSIQHLRQNNLLQQCRLGAKWLESSFVEKLSGSTGGQAEPQPAMCPCGKGQQHSILGCIRKTVPAGQGRVIFPLYSTLVRLQLECCVPSWTKLHYERTRGNRHKLQCLSIRKVFFIMRGIKHKKVAEQVCRLSTLKS</sequence>
<name>A0AAN7PUU7_MYCAM</name>
<protein>
    <submittedName>
        <fullName evidence="1">Uncharacterized protein</fullName>
    </submittedName>
</protein>
<proteinExistence type="predicted"/>
<comment type="caution">
    <text evidence="1">The sequence shown here is derived from an EMBL/GenBank/DDBJ whole genome shotgun (WGS) entry which is preliminary data.</text>
</comment>
<organism evidence="1 2">
    <name type="scientific">Mycteria americana</name>
    <name type="common">Wood stork</name>
    <dbReference type="NCBI Taxonomy" id="33587"/>
    <lineage>
        <taxon>Eukaryota</taxon>
        <taxon>Metazoa</taxon>
        <taxon>Chordata</taxon>
        <taxon>Craniata</taxon>
        <taxon>Vertebrata</taxon>
        <taxon>Euteleostomi</taxon>
        <taxon>Archelosauria</taxon>
        <taxon>Archosauria</taxon>
        <taxon>Dinosauria</taxon>
        <taxon>Saurischia</taxon>
        <taxon>Theropoda</taxon>
        <taxon>Coelurosauria</taxon>
        <taxon>Aves</taxon>
        <taxon>Neognathae</taxon>
        <taxon>Neoaves</taxon>
        <taxon>Aequornithes</taxon>
        <taxon>Ciconiiformes</taxon>
        <taxon>Ciconiidae</taxon>
        <taxon>Mycteria</taxon>
    </lineage>
</organism>
<dbReference type="AlphaFoldDB" id="A0AAN7PUU7"/>
<dbReference type="Proteomes" id="UP001333110">
    <property type="component" value="Unassembled WGS sequence"/>
</dbReference>
<reference evidence="1 2" key="1">
    <citation type="journal article" date="2023" name="J. Hered.">
        <title>Chromosome-level genome of the wood stork (Mycteria americana) provides insight into avian chromosome evolution.</title>
        <authorList>
            <person name="Flamio R. Jr."/>
            <person name="Ramstad K.M."/>
        </authorList>
    </citation>
    <scope>NUCLEOTIDE SEQUENCE [LARGE SCALE GENOMIC DNA]</scope>
    <source>
        <strain evidence="1">JAX WOST 10</strain>
    </source>
</reference>
<gene>
    <name evidence="1" type="ORF">QYF61_000843</name>
</gene>
<evidence type="ECO:0000313" key="2">
    <source>
        <dbReference type="Proteomes" id="UP001333110"/>
    </source>
</evidence>